<organism evidence="12 13">
    <name type="scientific">Rousettus aegyptiacus</name>
    <name type="common">Egyptian fruit bat</name>
    <name type="synonym">Pteropus aegyptiacus</name>
    <dbReference type="NCBI Taxonomy" id="9407"/>
    <lineage>
        <taxon>Eukaryota</taxon>
        <taxon>Metazoa</taxon>
        <taxon>Chordata</taxon>
        <taxon>Craniata</taxon>
        <taxon>Vertebrata</taxon>
        <taxon>Euteleostomi</taxon>
        <taxon>Mammalia</taxon>
        <taxon>Eutheria</taxon>
        <taxon>Laurasiatheria</taxon>
        <taxon>Chiroptera</taxon>
        <taxon>Yinpterochiroptera</taxon>
        <taxon>Pteropodoidea</taxon>
        <taxon>Pteropodidae</taxon>
        <taxon>Rousettinae</taxon>
        <taxon>Rousettus</taxon>
    </lineage>
</organism>
<dbReference type="GO" id="GO:0005876">
    <property type="term" value="C:spindle microtubule"/>
    <property type="evidence" value="ECO:0007669"/>
    <property type="project" value="TreeGrafter"/>
</dbReference>
<evidence type="ECO:0000256" key="7">
    <source>
        <dbReference type="ARBA" id="ARBA00023212"/>
    </source>
</evidence>
<dbReference type="Pfam" id="PF21033">
    <property type="entry name" value="RMD1-3"/>
    <property type="match status" value="1"/>
</dbReference>
<dbReference type="Gene3D" id="1.25.40.10">
    <property type="entry name" value="Tetratricopeptide repeat domain"/>
    <property type="match status" value="1"/>
</dbReference>
<dbReference type="SUPFAM" id="SSF48452">
    <property type="entry name" value="TPR-like"/>
    <property type="match status" value="1"/>
</dbReference>
<keyword evidence="4" id="KW-0493">Microtubule</keyword>
<dbReference type="PANTHER" id="PTHR16056">
    <property type="entry name" value="REGULATOR OF MICROTUBULE DYNAMICS PROTEIN"/>
    <property type="match status" value="1"/>
</dbReference>
<dbReference type="GO" id="GO:0005739">
    <property type="term" value="C:mitochondrion"/>
    <property type="evidence" value="ECO:0007669"/>
    <property type="project" value="TreeGrafter"/>
</dbReference>
<dbReference type="Proteomes" id="UP000593571">
    <property type="component" value="Unassembled WGS sequence"/>
</dbReference>
<evidence type="ECO:0000313" key="12">
    <source>
        <dbReference type="EMBL" id="KAF6405600.1"/>
    </source>
</evidence>
<comment type="subunit">
    <text evidence="2">Interacts with microtubules.</text>
</comment>
<evidence type="ECO:0000256" key="9">
    <source>
        <dbReference type="ARBA" id="ARBA00039966"/>
    </source>
</evidence>
<dbReference type="InterPro" id="IPR011990">
    <property type="entry name" value="TPR-like_helical_dom_sf"/>
</dbReference>
<dbReference type="GO" id="GO:0008017">
    <property type="term" value="F:microtubule binding"/>
    <property type="evidence" value="ECO:0007669"/>
    <property type="project" value="TreeGrafter"/>
</dbReference>
<dbReference type="EMBL" id="JACASE010000015">
    <property type="protein sequence ID" value="KAF6405600.1"/>
    <property type="molecule type" value="Genomic_DNA"/>
</dbReference>
<evidence type="ECO:0000256" key="5">
    <source>
        <dbReference type="ARBA" id="ARBA00022737"/>
    </source>
</evidence>
<dbReference type="PANTHER" id="PTHR16056:SF16">
    <property type="entry name" value="REGULATOR OF MICROTUBULE DYNAMICS PROTEIN 1"/>
    <property type="match status" value="1"/>
</dbReference>
<comment type="caution">
    <text evidence="12">The sequence shown here is derived from an EMBL/GenBank/DDBJ whole genome shotgun (WGS) entry which is preliminary data.</text>
</comment>
<evidence type="ECO:0000256" key="11">
    <source>
        <dbReference type="SAM" id="MobiDB-lite"/>
    </source>
</evidence>
<dbReference type="GO" id="GO:0097431">
    <property type="term" value="C:mitotic spindle pole"/>
    <property type="evidence" value="ECO:0007669"/>
    <property type="project" value="TreeGrafter"/>
</dbReference>
<evidence type="ECO:0000256" key="8">
    <source>
        <dbReference type="ARBA" id="ARBA00038360"/>
    </source>
</evidence>
<keyword evidence="13" id="KW-1185">Reference proteome</keyword>
<dbReference type="AlphaFoldDB" id="A0A7J8C465"/>
<evidence type="ECO:0000256" key="2">
    <source>
        <dbReference type="ARBA" id="ARBA00011375"/>
    </source>
</evidence>
<dbReference type="InterPro" id="IPR049039">
    <property type="entry name" value="RMD1-3_a_helical_rpt"/>
</dbReference>
<proteinExistence type="inferred from homology"/>
<keyword evidence="7" id="KW-0206">Cytoskeleton</keyword>
<feature type="region of interest" description="Disordered" evidence="11">
    <location>
        <begin position="296"/>
        <end position="319"/>
    </location>
</feature>
<comment type="similarity">
    <text evidence="8">Belongs to the RMDN family.</text>
</comment>
<evidence type="ECO:0000313" key="13">
    <source>
        <dbReference type="Proteomes" id="UP000593571"/>
    </source>
</evidence>
<evidence type="ECO:0000256" key="1">
    <source>
        <dbReference type="ARBA" id="ARBA00004647"/>
    </source>
</evidence>
<sequence length="346" mass="38724">MALAARLWRFLPSGRGAAVGPRLLTGAAGRRGTCGPGRLGGSEVLVSPGAFKRSLTFSALSYLGFEIYQVISRTAVVHATAKVLGVEEVLEQADYLYESGETEKLYQLLTQYKDSEDAELLWRLARVSRDVAQLSRTSEAERKLLVYEALEYAKRALEKNGASFAAHKWYAICISDVGDYEGIKAKIANAYVIKEHFEKAIELNPKDATSIHLMGIWCYTFAEMPWYQRRVARMLFAAPPSSTYEEALSYFQRAEQVDPNFYSKNLLLLGKTYLKLHNRKLAAFWLGKARDYPARTEEDRQVRPASCRSPRSPGGAGPLGQRCPCCPDAHREPRSGRCASLWQPVL</sequence>
<evidence type="ECO:0000256" key="6">
    <source>
        <dbReference type="ARBA" id="ARBA00022803"/>
    </source>
</evidence>
<keyword evidence="5" id="KW-0677">Repeat</keyword>
<gene>
    <name evidence="12" type="ORF">HJG63_016737</name>
</gene>
<evidence type="ECO:0000256" key="4">
    <source>
        <dbReference type="ARBA" id="ARBA00022701"/>
    </source>
</evidence>
<name>A0A7J8C465_ROUAE</name>
<protein>
    <recommendedName>
        <fullName evidence="9">Regulator of microtubule dynamics protein 1</fullName>
    </recommendedName>
    <alternativeName>
        <fullName evidence="10">Protein FAM82B</fullName>
    </alternativeName>
</protein>
<keyword evidence="6" id="KW-0802">TPR repeat</keyword>
<keyword evidence="3" id="KW-0963">Cytoplasm</keyword>
<comment type="subcellular location">
    <subcellularLocation>
        <location evidence="1">Cytoplasm</location>
        <location evidence="1">Cytoskeleton</location>
        <location evidence="1">Spindle pole</location>
    </subcellularLocation>
</comment>
<evidence type="ECO:0000256" key="10">
    <source>
        <dbReference type="ARBA" id="ARBA00041958"/>
    </source>
</evidence>
<accession>A0A7J8C465</accession>
<reference evidence="12 13" key="1">
    <citation type="journal article" date="2020" name="Nature">
        <title>Six reference-quality genomes reveal evolution of bat adaptations.</title>
        <authorList>
            <person name="Jebb D."/>
            <person name="Huang Z."/>
            <person name="Pippel M."/>
            <person name="Hughes G.M."/>
            <person name="Lavrichenko K."/>
            <person name="Devanna P."/>
            <person name="Winkler S."/>
            <person name="Jermiin L.S."/>
            <person name="Skirmuntt E.C."/>
            <person name="Katzourakis A."/>
            <person name="Burkitt-Gray L."/>
            <person name="Ray D.A."/>
            <person name="Sullivan K.A.M."/>
            <person name="Roscito J.G."/>
            <person name="Kirilenko B.M."/>
            <person name="Davalos L.M."/>
            <person name="Corthals A.P."/>
            <person name="Power M.L."/>
            <person name="Jones G."/>
            <person name="Ransome R.D."/>
            <person name="Dechmann D.K.N."/>
            <person name="Locatelli A.G."/>
            <person name="Puechmaille S.J."/>
            <person name="Fedrigo O."/>
            <person name="Jarvis E.D."/>
            <person name="Hiller M."/>
            <person name="Vernes S.C."/>
            <person name="Myers E.W."/>
            <person name="Teeling E.C."/>
        </authorList>
    </citation>
    <scope>NUCLEOTIDE SEQUENCE [LARGE SCALE GENOMIC DNA]</scope>
    <source>
        <strain evidence="12">MRouAeg1</strain>
        <tissue evidence="12">Muscle</tissue>
    </source>
</reference>
<evidence type="ECO:0000256" key="3">
    <source>
        <dbReference type="ARBA" id="ARBA00022490"/>
    </source>
</evidence>